<feature type="transmembrane region" description="Helical" evidence="6">
    <location>
        <begin position="148"/>
        <end position="167"/>
    </location>
</feature>
<keyword evidence="4 6" id="KW-1133">Transmembrane helix</keyword>
<feature type="transmembrane region" description="Helical" evidence="6">
    <location>
        <begin position="66"/>
        <end position="99"/>
    </location>
</feature>
<dbReference type="GeneID" id="14210164"/>
<dbReference type="AlphaFoldDB" id="A0A1I3J052"/>
<feature type="transmembrane region" description="Helical" evidence="6">
    <location>
        <begin position="31"/>
        <end position="54"/>
    </location>
</feature>
<evidence type="ECO:0000256" key="6">
    <source>
        <dbReference type="SAM" id="Phobius"/>
    </source>
</evidence>
<reference evidence="7 8" key="1">
    <citation type="submission" date="2016-10" db="EMBL/GenBank/DDBJ databases">
        <authorList>
            <person name="de Groot N.N."/>
        </authorList>
    </citation>
    <scope>NUCLEOTIDE SEQUENCE [LARGE SCALE GENOMIC DNA]</scope>
    <source>
        <strain evidence="7 8">SP2</strain>
    </source>
</reference>
<evidence type="ECO:0000256" key="5">
    <source>
        <dbReference type="ARBA" id="ARBA00023136"/>
    </source>
</evidence>
<keyword evidence="5 6" id="KW-0472">Membrane</keyword>
<accession>A0A1I3J052</accession>
<organism evidence="7 8">
    <name type="scientific">Natronobacterium gregoryi</name>
    <dbReference type="NCBI Taxonomy" id="44930"/>
    <lineage>
        <taxon>Archaea</taxon>
        <taxon>Methanobacteriati</taxon>
        <taxon>Methanobacteriota</taxon>
        <taxon>Stenosarchaea group</taxon>
        <taxon>Halobacteria</taxon>
        <taxon>Halobacteriales</taxon>
        <taxon>Natrialbaceae</taxon>
        <taxon>Natronobacterium</taxon>
    </lineage>
</organism>
<dbReference type="OMA" id="DNNGARG"/>
<evidence type="ECO:0000313" key="7">
    <source>
        <dbReference type="EMBL" id="SFI53637.1"/>
    </source>
</evidence>
<feature type="transmembrane region" description="Helical" evidence="6">
    <location>
        <begin position="198"/>
        <end position="219"/>
    </location>
</feature>
<dbReference type="PANTHER" id="PTHR13353">
    <property type="entry name" value="TRANSMEMBRANE PROTEIN 19"/>
    <property type="match status" value="1"/>
</dbReference>
<evidence type="ECO:0000256" key="4">
    <source>
        <dbReference type="ARBA" id="ARBA00022989"/>
    </source>
</evidence>
<comment type="subcellular location">
    <subcellularLocation>
        <location evidence="1">Membrane</location>
        <topology evidence="1">Multi-pass membrane protein</topology>
    </subcellularLocation>
</comment>
<evidence type="ECO:0000313" key="8">
    <source>
        <dbReference type="Proteomes" id="UP000182829"/>
    </source>
</evidence>
<dbReference type="PANTHER" id="PTHR13353:SF5">
    <property type="entry name" value="TRANSMEMBRANE PROTEIN 19"/>
    <property type="match status" value="1"/>
</dbReference>
<evidence type="ECO:0000256" key="2">
    <source>
        <dbReference type="ARBA" id="ARBA00009012"/>
    </source>
</evidence>
<feature type="transmembrane region" description="Helical" evidence="6">
    <location>
        <begin position="119"/>
        <end position="139"/>
    </location>
</feature>
<evidence type="ECO:0000256" key="3">
    <source>
        <dbReference type="ARBA" id="ARBA00022692"/>
    </source>
</evidence>
<feature type="transmembrane region" description="Helical" evidence="6">
    <location>
        <begin position="389"/>
        <end position="410"/>
    </location>
</feature>
<proteinExistence type="inferred from homology"/>
<dbReference type="InterPro" id="IPR002794">
    <property type="entry name" value="DUF92_TMEM19"/>
</dbReference>
<name>A0A1I3J052_9EURY</name>
<feature type="transmembrane region" description="Helical" evidence="6">
    <location>
        <begin position="231"/>
        <end position="259"/>
    </location>
</feature>
<dbReference type="OrthoDB" id="28948at2157"/>
<gene>
    <name evidence="7" type="ORF">SAMN05443661_101208</name>
</gene>
<dbReference type="GO" id="GO:0016020">
    <property type="term" value="C:membrane"/>
    <property type="evidence" value="ECO:0007669"/>
    <property type="project" value="UniProtKB-SubCell"/>
</dbReference>
<evidence type="ECO:0000256" key="1">
    <source>
        <dbReference type="ARBA" id="ARBA00004141"/>
    </source>
</evidence>
<keyword evidence="3 6" id="KW-0812">Transmembrane</keyword>
<feature type="transmembrane region" description="Helical" evidence="6">
    <location>
        <begin position="422"/>
        <end position="444"/>
    </location>
</feature>
<feature type="transmembrane region" description="Helical" evidence="6">
    <location>
        <begin position="173"/>
        <end position="191"/>
    </location>
</feature>
<protein>
    <submittedName>
        <fullName evidence="7">TIGR00297 family protein</fullName>
    </submittedName>
</protein>
<dbReference type="Pfam" id="PF01940">
    <property type="entry name" value="DUF92"/>
    <property type="match status" value="1"/>
</dbReference>
<comment type="similarity">
    <text evidence="2">Belongs to the TMEM19 family.</text>
</comment>
<dbReference type="Proteomes" id="UP000182829">
    <property type="component" value="Unassembled WGS sequence"/>
</dbReference>
<sequence>MTEPVRRAGVFAALCTLSLVVPLLGPEVAGVIAAVLLLGTLAITDGPLFDLLAYPGDYEDSRLYGLFTFILAGVALGLLAVGTPMSIPVFVGTVFLVGYGNLAEQFVRVLTDDDGAHVTGFALAATAAGVVGQSAAFAITDSVAAVEAALPSIVFLAASGALLAALLRDVLLLYDDPIVMVSVGLLLWLLAELELTLGAAEIVAALAVTVALGYVSYALETASVAGMVTGVLLGLLTIVLGGYGWFVVLISFFAIGGLATKFRYERKKTLGVAEDNDGARGSGNVLGNAAVALAAVLGYAASSATLLPGGPDPTLFLFAFAGSVATAMSDTLSSEIGSVFETPRLITTLEPVEPGTDGGVTWQGEIAGIVGATIVAGISWWLFPEVDAVGAGIVLVAGFVGMTVDSLLGATLEGKLLGNQGVNFLATLSGAVVATALVSSLAIFG</sequence>
<dbReference type="RefSeq" id="WP_005581024.1">
    <property type="nucleotide sequence ID" value="NZ_FORO01000001.1"/>
</dbReference>
<feature type="transmembrane region" description="Helical" evidence="6">
    <location>
        <begin position="366"/>
        <end position="383"/>
    </location>
</feature>
<dbReference type="EMBL" id="FORO01000001">
    <property type="protein sequence ID" value="SFI53637.1"/>
    <property type="molecule type" value="Genomic_DNA"/>
</dbReference>